<dbReference type="PANTHER" id="PTHR47723:SF24">
    <property type="entry name" value="RNASE H TYPE-1 DOMAIN-CONTAINING PROTEIN"/>
    <property type="match status" value="1"/>
</dbReference>
<dbReference type="EMBL" id="BAABME010003278">
    <property type="protein sequence ID" value="GAA0158173.1"/>
    <property type="molecule type" value="Genomic_DNA"/>
</dbReference>
<keyword evidence="3" id="KW-1185">Reference proteome</keyword>
<evidence type="ECO:0000313" key="3">
    <source>
        <dbReference type="Proteomes" id="UP001454036"/>
    </source>
</evidence>
<organism evidence="2 3">
    <name type="scientific">Lithospermum erythrorhizon</name>
    <name type="common">Purple gromwell</name>
    <name type="synonym">Lithospermum officinale var. erythrorhizon</name>
    <dbReference type="NCBI Taxonomy" id="34254"/>
    <lineage>
        <taxon>Eukaryota</taxon>
        <taxon>Viridiplantae</taxon>
        <taxon>Streptophyta</taxon>
        <taxon>Embryophyta</taxon>
        <taxon>Tracheophyta</taxon>
        <taxon>Spermatophyta</taxon>
        <taxon>Magnoliopsida</taxon>
        <taxon>eudicotyledons</taxon>
        <taxon>Gunneridae</taxon>
        <taxon>Pentapetalae</taxon>
        <taxon>asterids</taxon>
        <taxon>lamiids</taxon>
        <taxon>Boraginales</taxon>
        <taxon>Boraginaceae</taxon>
        <taxon>Boraginoideae</taxon>
        <taxon>Lithospermeae</taxon>
        <taxon>Lithospermum</taxon>
    </lineage>
</organism>
<sequence>MKRNGELRGVAIGEGSNGVEVDPCWKNFWGMQIPPRACVTAPLHEETLGAAPETVTNNDQVWTKPQQGWTKMNTDAAWVQGTGFGAGGAVCRDSNGNFLGASCWKLEGAGSPLMAETLALRGGVEFAYYNQWRNIEIESDSKQLINMLTGRQRVEVIMGDIQYLTVFMEVKFHHITRTSNNVAHTLAHWVHSGTRDSTWISYPPYLFLMPLSHDL</sequence>
<dbReference type="SUPFAM" id="SSF53098">
    <property type="entry name" value="Ribonuclease H-like"/>
    <property type="match status" value="1"/>
</dbReference>
<dbReference type="AlphaFoldDB" id="A0AAV3Q4J2"/>
<feature type="domain" description="RNase H type-1" evidence="1">
    <location>
        <begin position="73"/>
        <end position="189"/>
    </location>
</feature>
<dbReference type="InterPro" id="IPR036397">
    <property type="entry name" value="RNaseH_sf"/>
</dbReference>
<reference evidence="2 3" key="1">
    <citation type="submission" date="2024-01" db="EMBL/GenBank/DDBJ databases">
        <title>The complete chloroplast genome sequence of Lithospermum erythrorhizon: insights into the phylogenetic relationship among Boraginaceae species and the maternal lineages of purple gromwells.</title>
        <authorList>
            <person name="Okada T."/>
            <person name="Watanabe K."/>
        </authorList>
    </citation>
    <scope>NUCLEOTIDE SEQUENCE [LARGE SCALE GENOMIC DNA]</scope>
</reference>
<dbReference type="Proteomes" id="UP001454036">
    <property type="component" value="Unassembled WGS sequence"/>
</dbReference>
<evidence type="ECO:0000259" key="1">
    <source>
        <dbReference type="Pfam" id="PF13456"/>
    </source>
</evidence>
<evidence type="ECO:0000313" key="2">
    <source>
        <dbReference type="EMBL" id="GAA0158173.1"/>
    </source>
</evidence>
<proteinExistence type="predicted"/>
<dbReference type="InterPro" id="IPR012337">
    <property type="entry name" value="RNaseH-like_sf"/>
</dbReference>
<accession>A0AAV3Q4J2</accession>
<dbReference type="PANTHER" id="PTHR47723">
    <property type="entry name" value="OS05G0353850 PROTEIN"/>
    <property type="match status" value="1"/>
</dbReference>
<dbReference type="CDD" id="cd06222">
    <property type="entry name" value="RNase_H_like"/>
    <property type="match status" value="1"/>
</dbReference>
<gene>
    <name evidence="2" type="ORF">LIER_15268</name>
</gene>
<dbReference type="GO" id="GO:0004523">
    <property type="term" value="F:RNA-DNA hybrid ribonuclease activity"/>
    <property type="evidence" value="ECO:0007669"/>
    <property type="project" value="InterPro"/>
</dbReference>
<dbReference type="Gene3D" id="3.30.420.10">
    <property type="entry name" value="Ribonuclease H-like superfamily/Ribonuclease H"/>
    <property type="match status" value="1"/>
</dbReference>
<dbReference type="InterPro" id="IPR053151">
    <property type="entry name" value="RNase_H-like"/>
</dbReference>
<protein>
    <recommendedName>
        <fullName evidence="1">RNase H type-1 domain-containing protein</fullName>
    </recommendedName>
</protein>
<comment type="caution">
    <text evidence="2">The sequence shown here is derived from an EMBL/GenBank/DDBJ whole genome shotgun (WGS) entry which is preliminary data.</text>
</comment>
<dbReference type="InterPro" id="IPR044730">
    <property type="entry name" value="RNase_H-like_dom_plant"/>
</dbReference>
<name>A0AAV3Q4J2_LITER</name>
<dbReference type="Pfam" id="PF13456">
    <property type="entry name" value="RVT_3"/>
    <property type="match status" value="1"/>
</dbReference>
<dbReference type="InterPro" id="IPR002156">
    <property type="entry name" value="RNaseH_domain"/>
</dbReference>
<dbReference type="GO" id="GO:0003676">
    <property type="term" value="F:nucleic acid binding"/>
    <property type="evidence" value="ECO:0007669"/>
    <property type="project" value="InterPro"/>
</dbReference>